<dbReference type="InterPro" id="IPR050865">
    <property type="entry name" value="BEACH_Domain"/>
</dbReference>
<feature type="domain" description="BEACH" evidence="2">
    <location>
        <begin position="1030"/>
        <end position="1060"/>
    </location>
</feature>
<accession>A0A2P4XK48</accession>
<dbReference type="PANTHER" id="PTHR13743:SF163">
    <property type="entry name" value="BEACH DOMAIN-CONTAINING PROTEIN"/>
    <property type="match status" value="1"/>
</dbReference>
<dbReference type="InterPro" id="IPR011993">
    <property type="entry name" value="PH-like_dom_sf"/>
</dbReference>
<feature type="compositionally biased region" description="Polar residues" evidence="1">
    <location>
        <begin position="835"/>
        <end position="863"/>
    </location>
</feature>
<dbReference type="OrthoDB" id="67155at2759"/>
<reference evidence="3 4" key="1">
    <citation type="journal article" date="2017" name="Genome Biol. Evol.">
        <title>Phytophthora megakarya and P. palmivora, closely related causal agents of cacao black pod rot, underwent increases in genome sizes and gene numbers by different mechanisms.</title>
        <authorList>
            <person name="Ali S.S."/>
            <person name="Shao J."/>
            <person name="Lary D.J."/>
            <person name="Kronmiller B."/>
            <person name="Shen D."/>
            <person name="Strem M.D."/>
            <person name="Amoako-Attah I."/>
            <person name="Akrofi A.Y."/>
            <person name="Begoude B.A."/>
            <person name="Ten Hoopen G.M."/>
            <person name="Coulibaly K."/>
            <person name="Kebe B.I."/>
            <person name="Melnick R.L."/>
            <person name="Guiltinan M.J."/>
            <person name="Tyler B.M."/>
            <person name="Meinhardt L.W."/>
            <person name="Bailey B.A."/>
        </authorList>
    </citation>
    <scope>NUCLEOTIDE SEQUENCE [LARGE SCALE GENOMIC DNA]</scope>
    <source>
        <strain evidence="4">sbr112.9</strain>
    </source>
</reference>
<evidence type="ECO:0000313" key="3">
    <source>
        <dbReference type="EMBL" id="POM65935.1"/>
    </source>
</evidence>
<evidence type="ECO:0000313" key="4">
    <source>
        <dbReference type="Proteomes" id="UP000237271"/>
    </source>
</evidence>
<evidence type="ECO:0000259" key="2">
    <source>
        <dbReference type="PROSITE" id="PS50197"/>
    </source>
</evidence>
<dbReference type="InterPro" id="IPR036372">
    <property type="entry name" value="BEACH_dom_sf"/>
</dbReference>
<dbReference type="PROSITE" id="PS50197">
    <property type="entry name" value="BEACH"/>
    <property type="match status" value="1"/>
</dbReference>
<dbReference type="Proteomes" id="UP000237271">
    <property type="component" value="Unassembled WGS sequence"/>
</dbReference>
<dbReference type="PANTHER" id="PTHR13743">
    <property type="entry name" value="BEIGE/BEACH-RELATED"/>
    <property type="match status" value="1"/>
</dbReference>
<organism evidence="3 4">
    <name type="scientific">Phytophthora palmivora</name>
    <dbReference type="NCBI Taxonomy" id="4796"/>
    <lineage>
        <taxon>Eukaryota</taxon>
        <taxon>Sar</taxon>
        <taxon>Stramenopiles</taxon>
        <taxon>Oomycota</taxon>
        <taxon>Peronosporomycetes</taxon>
        <taxon>Peronosporales</taxon>
        <taxon>Peronosporaceae</taxon>
        <taxon>Phytophthora</taxon>
    </lineage>
</organism>
<dbReference type="InterPro" id="IPR000409">
    <property type="entry name" value="BEACH_dom"/>
</dbReference>
<feature type="region of interest" description="Disordered" evidence="1">
    <location>
        <begin position="800"/>
        <end position="881"/>
    </location>
</feature>
<feature type="compositionally biased region" description="Low complexity" evidence="1">
    <location>
        <begin position="864"/>
        <end position="873"/>
    </location>
</feature>
<feature type="compositionally biased region" description="Acidic residues" evidence="1">
    <location>
        <begin position="659"/>
        <end position="668"/>
    </location>
</feature>
<gene>
    <name evidence="3" type="ORF">PHPALM_18279</name>
</gene>
<dbReference type="InterPro" id="IPR023362">
    <property type="entry name" value="PH-BEACH_dom"/>
</dbReference>
<keyword evidence="4" id="KW-1185">Reference proteome</keyword>
<dbReference type="SUPFAM" id="SSF81837">
    <property type="entry name" value="BEACH domain"/>
    <property type="match status" value="1"/>
</dbReference>
<sequence>MVNNPDKIQLSVGDAYLIMHSLKPEERPVSGVYSEILLMILGIQVTEKDMKALDGKTAAIDALIDENVLTTATIWHDNMMPAFLGLVRASSVTIRMVAIRHLKIIFASSTVASAINRHVLIFGSISSMGGTATESSTTEQVPIIESILSLRGDPQCLQESPLSPPSSLFGIELHGCPGVPMSRLRDMVLNTQEPDEVRVNALYSIITQDDVDFVRGLLALHGDGDRKKQGVSASCFNDMSSRMKLALVELMSMYQPSGCVDFITLMSYDVISSMICLEVKTNEMAWFLLQDPFTTLSRFITSTEELEVVVVSLLKTTLGKMNEMLSAEMNLRINEGTPSRESILWRNAESLASLAAAVVLHYDPDTLGKTASSTDDNETDELSSVKLRLPANSVFFARINKLEYFINAMGLGHEIAQFDSCFAPSRSGSNDQLTELLARNDFITNNHEVRRRDGFYHEQMAHARDIRAMRRAGMFDEEADEKNRAKLELERISKFTRSSTSLGASTDGEDHVWLERVKAKDIDDWMKLRVLAKWGVRHVWGVKDEAVMNTVDDGAIIGLWGDNEFWRVDIYTSSNWIRCRLLPDTDDTISHNYRGNLSSSSLKNEMMNSMAEELSMPPVDSIVVDDTALEASGDSTDQIFDEEDDDDEAHTVSSGGDGEGSETAETDESGYVGLARRISDVGYLDDDSSPTTRDANGNSGTPPRSMLRDRMHSSDSVGEVVDASSHQDVIGHSLDPVSTAPLAPPPPDVTENITPINEDDSPIRDRRAVSVDVATTVKSAQGRFGTISTRFSSGIKRLAGARPTTLSGSTGPELMGSQRSLSNVSEEDGDIQDPQDATSPDTTGEEGSTTTVKEPTKPSNPTEASSAGSASSSRMMKKFPSKHDQWKTLGAPYRTKAYLVLPSGVLVHGVLRIGAATIVFEGERVVTLRGIAEAFKSNEDGGAASRQRSAQRLHEAYVSQLKRRVWGVRVIRVIHRRRFLMEGQNGLEIYFVDGSSCFFGLENHGEADLVYATLKERKPPCLAKWGKRLLTAERMFSKSKWTEMWVRREISNFEYLMALN</sequence>
<comment type="caution">
    <text evidence="3">The sequence shown here is derived from an EMBL/GenBank/DDBJ whole genome shotgun (WGS) entry which is preliminary data.</text>
</comment>
<feature type="non-terminal residue" evidence="3">
    <location>
        <position position="1060"/>
    </location>
</feature>
<feature type="region of interest" description="Disordered" evidence="1">
    <location>
        <begin position="737"/>
        <end position="761"/>
    </location>
</feature>
<feature type="compositionally biased region" description="Acidic residues" evidence="1">
    <location>
        <begin position="639"/>
        <end position="648"/>
    </location>
</feature>
<evidence type="ECO:0000256" key="1">
    <source>
        <dbReference type="SAM" id="MobiDB-lite"/>
    </source>
</evidence>
<feature type="region of interest" description="Disordered" evidence="1">
    <location>
        <begin position="637"/>
        <end position="725"/>
    </location>
</feature>
<proteinExistence type="predicted"/>
<protein>
    <recommendedName>
        <fullName evidence="2">BEACH domain-containing protein</fullName>
    </recommendedName>
</protein>
<dbReference type="Gene3D" id="1.10.1540.10">
    <property type="entry name" value="BEACH domain"/>
    <property type="match status" value="1"/>
</dbReference>
<dbReference type="Pfam" id="PF14844">
    <property type="entry name" value="PH_BEACH"/>
    <property type="match status" value="1"/>
</dbReference>
<name>A0A2P4XK48_9STRA</name>
<feature type="compositionally biased region" description="Polar residues" evidence="1">
    <location>
        <begin position="689"/>
        <end position="702"/>
    </location>
</feature>
<dbReference type="EMBL" id="NCKW01009824">
    <property type="protein sequence ID" value="POM65935.1"/>
    <property type="molecule type" value="Genomic_DNA"/>
</dbReference>
<dbReference type="SUPFAM" id="SSF50729">
    <property type="entry name" value="PH domain-like"/>
    <property type="match status" value="1"/>
</dbReference>
<dbReference type="AlphaFoldDB" id="A0A2P4XK48"/>
<dbReference type="Gene3D" id="2.30.29.30">
    <property type="entry name" value="Pleckstrin-homology domain (PH domain)/Phosphotyrosine-binding domain (PTB)"/>
    <property type="match status" value="1"/>
</dbReference>